<proteinExistence type="predicted"/>
<comment type="caution">
    <text evidence="1">The sequence shown here is derived from an EMBL/GenBank/DDBJ whole genome shotgun (WGS) entry which is preliminary data.</text>
</comment>
<dbReference type="EMBL" id="SNRY01000271">
    <property type="protein sequence ID" value="KAA6343408.1"/>
    <property type="molecule type" value="Genomic_DNA"/>
</dbReference>
<accession>A0A5J4SBZ2</accession>
<gene>
    <name evidence="1" type="ORF">EZS27_008890</name>
</gene>
<name>A0A5J4SBZ2_9ZZZZ</name>
<sequence length="76" mass="9039">MTLNKMTTQWLHTEKETERLNRHEALQGFGTPKTQTCSTKIWIGLCDALKKRCTFENQKPAKKVVFWRFCYPFITQ</sequence>
<organism evidence="1">
    <name type="scientific">termite gut metagenome</name>
    <dbReference type="NCBI Taxonomy" id="433724"/>
    <lineage>
        <taxon>unclassified sequences</taxon>
        <taxon>metagenomes</taxon>
        <taxon>organismal metagenomes</taxon>
    </lineage>
</organism>
<evidence type="ECO:0000313" key="1">
    <source>
        <dbReference type="EMBL" id="KAA6343408.1"/>
    </source>
</evidence>
<dbReference type="AlphaFoldDB" id="A0A5J4SBZ2"/>
<protein>
    <submittedName>
        <fullName evidence="1">Uncharacterized protein</fullName>
    </submittedName>
</protein>
<reference evidence="1" key="1">
    <citation type="submission" date="2019-03" db="EMBL/GenBank/DDBJ databases">
        <title>Single cell metagenomics reveals metabolic interactions within the superorganism composed of flagellate Streblomastix strix and complex community of Bacteroidetes bacteria on its surface.</title>
        <authorList>
            <person name="Treitli S.C."/>
            <person name="Kolisko M."/>
            <person name="Husnik F."/>
            <person name="Keeling P."/>
            <person name="Hampl V."/>
        </authorList>
    </citation>
    <scope>NUCLEOTIDE SEQUENCE</scope>
    <source>
        <strain evidence="1">STM</strain>
    </source>
</reference>